<evidence type="ECO:0000313" key="2">
    <source>
        <dbReference type="EMBL" id="AYN58735.1"/>
    </source>
</evidence>
<proteinExistence type="predicted"/>
<keyword evidence="3" id="KW-1185">Reference proteome</keyword>
<sequence>MPTRDELPEFARNHQLGKLARRTEPVYTDDGDLTDQEVKHVATEGDYDADTELVDDPAEAEVVLSATGKTGRGGPYSWLKEEPLHRPIIDLDFPAALLPSSTPGHHHLYIDKEMPWSTYKALLSALAEAGLIELGYRDASLARNFTSVRMPSVKKLPEQPAPDPAPL</sequence>
<reference evidence="2 3" key="1">
    <citation type="submission" date="2018-09" db="EMBL/GenBank/DDBJ databases">
        <authorList>
            <person name="Divens A.M."/>
            <person name="Stoner T.H."/>
            <person name="Garlena R.A."/>
            <person name="Russell D.A."/>
            <person name="Pope W.H."/>
            <person name="Jacobs-Sera D."/>
            <person name="Hatfull G.F."/>
        </authorList>
    </citation>
    <scope>NUCLEOTIDE SEQUENCE [LARGE SCALE GENOMIC DNA]</scope>
</reference>
<accession>A0A3G2KIA9</accession>
<dbReference type="KEGG" id="vg:55006824"/>
<evidence type="ECO:0000256" key="1">
    <source>
        <dbReference type="SAM" id="MobiDB-lite"/>
    </source>
</evidence>
<protein>
    <submittedName>
        <fullName evidence="2">Uncharacterized protein</fullName>
    </submittedName>
</protein>
<gene>
    <name evidence="2" type="primary">48</name>
    <name evidence="2" type="ORF">PBI_PEAS_48</name>
</gene>
<feature type="compositionally biased region" description="Basic and acidic residues" evidence="1">
    <location>
        <begin position="1"/>
        <end position="12"/>
    </location>
</feature>
<organism evidence="2 3">
    <name type="scientific">Arthrobacter phage Peas</name>
    <dbReference type="NCBI Taxonomy" id="2419965"/>
    <lineage>
        <taxon>Viruses</taxon>
        <taxon>Duplodnaviria</taxon>
        <taxon>Heunggongvirae</taxon>
        <taxon>Uroviricota</taxon>
        <taxon>Caudoviricetes</taxon>
        <taxon>Bridgettevirus</taxon>
        <taxon>Bridgettevirus peas</taxon>
    </lineage>
</organism>
<dbReference type="Proteomes" id="UP000279418">
    <property type="component" value="Segment"/>
</dbReference>
<dbReference type="EMBL" id="MH834623">
    <property type="protein sequence ID" value="AYN58735.1"/>
    <property type="molecule type" value="Genomic_DNA"/>
</dbReference>
<evidence type="ECO:0000313" key="3">
    <source>
        <dbReference type="Proteomes" id="UP000279418"/>
    </source>
</evidence>
<dbReference type="GeneID" id="55006824"/>
<name>A0A3G2KIA9_9CAUD</name>
<feature type="region of interest" description="Disordered" evidence="1">
    <location>
        <begin position="1"/>
        <end position="32"/>
    </location>
</feature>
<dbReference type="RefSeq" id="YP_009815598.1">
    <property type="nucleotide sequence ID" value="NC_048096.1"/>
</dbReference>